<protein>
    <recommendedName>
        <fullName evidence="8">Zn(2)-C6 fungal-type domain-containing protein</fullName>
    </recommendedName>
</protein>
<dbReference type="GO" id="GO:0006351">
    <property type="term" value="P:DNA-templated transcription"/>
    <property type="evidence" value="ECO:0007669"/>
    <property type="project" value="InterPro"/>
</dbReference>
<dbReference type="SUPFAM" id="SSF57701">
    <property type="entry name" value="Zn2/Cys6 DNA-binding domain"/>
    <property type="match status" value="1"/>
</dbReference>
<evidence type="ECO:0000256" key="1">
    <source>
        <dbReference type="ARBA" id="ARBA00004123"/>
    </source>
</evidence>
<dbReference type="FunCoup" id="K2QVX5">
    <property type="interactions" value="455"/>
</dbReference>
<dbReference type="GO" id="GO:0008270">
    <property type="term" value="F:zinc ion binding"/>
    <property type="evidence" value="ECO:0007669"/>
    <property type="project" value="InterPro"/>
</dbReference>
<dbReference type="PANTHER" id="PTHR47540">
    <property type="entry name" value="THIAMINE REPRESSIBLE GENES REGULATORY PROTEIN THI5"/>
    <property type="match status" value="1"/>
</dbReference>
<keyword evidence="3" id="KW-0805">Transcription regulation</keyword>
<dbReference type="InterPro" id="IPR001138">
    <property type="entry name" value="Zn2Cys6_DnaBD"/>
</dbReference>
<dbReference type="GO" id="GO:0043565">
    <property type="term" value="F:sequence-specific DNA binding"/>
    <property type="evidence" value="ECO:0007669"/>
    <property type="project" value="TreeGrafter"/>
</dbReference>
<evidence type="ECO:0000256" key="2">
    <source>
        <dbReference type="ARBA" id="ARBA00022723"/>
    </source>
</evidence>
<organism evidence="9 10">
    <name type="scientific">Macrophomina phaseolina (strain MS6)</name>
    <name type="common">Charcoal rot fungus</name>
    <dbReference type="NCBI Taxonomy" id="1126212"/>
    <lineage>
        <taxon>Eukaryota</taxon>
        <taxon>Fungi</taxon>
        <taxon>Dikarya</taxon>
        <taxon>Ascomycota</taxon>
        <taxon>Pezizomycotina</taxon>
        <taxon>Dothideomycetes</taxon>
        <taxon>Dothideomycetes incertae sedis</taxon>
        <taxon>Botryosphaeriales</taxon>
        <taxon>Botryosphaeriaceae</taxon>
        <taxon>Macrophomina</taxon>
    </lineage>
</organism>
<dbReference type="Proteomes" id="UP000007129">
    <property type="component" value="Unassembled WGS sequence"/>
</dbReference>
<feature type="compositionally biased region" description="Polar residues" evidence="7">
    <location>
        <begin position="104"/>
        <end position="114"/>
    </location>
</feature>
<dbReference type="PANTHER" id="PTHR47540:SF6">
    <property type="entry name" value="ZN(II)2CYS6 TRANSCRIPTION FACTOR (EUROFUNG)"/>
    <property type="match status" value="1"/>
</dbReference>
<dbReference type="GO" id="GO:0045944">
    <property type="term" value="P:positive regulation of transcription by RNA polymerase II"/>
    <property type="evidence" value="ECO:0007669"/>
    <property type="project" value="TreeGrafter"/>
</dbReference>
<reference evidence="9 10" key="1">
    <citation type="journal article" date="2012" name="BMC Genomics">
        <title>Tools to kill: Genome of one of the most destructive plant pathogenic fungi Macrophomina phaseolina.</title>
        <authorList>
            <person name="Islam M.S."/>
            <person name="Haque M.S."/>
            <person name="Islam M.M."/>
            <person name="Emdad E.M."/>
            <person name="Halim A."/>
            <person name="Hossen Q.M.M."/>
            <person name="Hossain M.Z."/>
            <person name="Ahmed B."/>
            <person name="Rahim S."/>
            <person name="Rahman M.S."/>
            <person name="Alam M.M."/>
            <person name="Hou S."/>
            <person name="Wan X."/>
            <person name="Saito J.A."/>
            <person name="Alam M."/>
        </authorList>
    </citation>
    <scope>NUCLEOTIDE SEQUENCE [LARGE SCALE GENOMIC DNA]</scope>
    <source>
        <strain evidence="9 10">MS6</strain>
    </source>
</reference>
<feature type="region of interest" description="Disordered" evidence="7">
    <location>
        <begin position="85"/>
        <end position="131"/>
    </location>
</feature>
<evidence type="ECO:0000259" key="8">
    <source>
        <dbReference type="PROSITE" id="PS50048"/>
    </source>
</evidence>
<dbReference type="PROSITE" id="PS00463">
    <property type="entry name" value="ZN2_CY6_FUNGAL_1"/>
    <property type="match status" value="1"/>
</dbReference>
<evidence type="ECO:0000256" key="3">
    <source>
        <dbReference type="ARBA" id="ARBA00023015"/>
    </source>
</evidence>
<comment type="subcellular location">
    <subcellularLocation>
        <location evidence="1">Nucleus</location>
    </subcellularLocation>
</comment>
<evidence type="ECO:0000313" key="9">
    <source>
        <dbReference type="EMBL" id="EKG13896.1"/>
    </source>
</evidence>
<keyword evidence="5" id="KW-0804">Transcription</keyword>
<feature type="compositionally biased region" description="Low complexity" evidence="7">
    <location>
        <begin position="652"/>
        <end position="662"/>
    </location>
</feature>
<name>K2QVX5_MACPH</name>
<evidence type="ECO:0000313" key="10">
    <source>
        <dbReference type="Proteomes" id="UP000007129"/>
    </source>
</evidence>
<dbReference type="InterPro" id="IPR036864">
    <property type="entry name" value="Zn2-C6_fun-type_DNA-bd_sf"/>
</dbReference>
<dbReference type="CDD" id="cd12148">
    <property type="entry name" value="fungal_TF_MHR"/>
    <property type="match status" value="1"/>
</dbReference>
<dbReference type="CDD" id="cd00067">
    <property type="entry name" value="GAL4"/>
    <property type="match status" value="1"/>
</dbReference>
<feature type="region of interest" description="Disordered" evidence="7">
    <location>
        <begin position="643"/>
        <end position="666"/>
    </location>
</feature>
<dbReference type="Pfam" id="PF00172">
    <property type="entry name" value="Zn_clus"/>
    <property type="match status" value="1"/>
</dbReference>
<dbReference type="STRING" id="1126212.K2QVX5"/>
<evidence type="ECO:0000256" key="7">
    <source>
        <dbReference type="SAM" id="MobiDB-lite"/>
    </source>
</evidence>
<dbReference type="PROSITE" id="PS50048">
    <property type="entry name" value="ZN2_CY6_FUNGAL_2"/>
    <property type="match status" value="1"/>
</dbReference>
<comment type="caution">
    <text evidence="9">The sequence shown here is derived from an EMBL/GenBank/DDBJ whole genome shotgun (WGS) entry which is preliminary data.</text>
</comment>
<evidence type="ECO:0000256" key="6">
    <source>
        <dbReference type="ARBA" id="ARBA00023242"/>
    </source>
</evidence>
<dbReference type="EMBL" id="AHHD01000378">
    <property type="protein sequence ID" value="EKG13896.1"/>
    <property type="molecule type" value="Genomic_DNA"/>
</dbReference>
<dbReference type="Pfam" id="PF04082">
    <property type="entry name" value="Fungal_trans"/>
    <property type="match status" value="1"/>
</dbReference>
<keyword evidence="6" id="KW-0539">Nucleus</keyword>
<dbReference type="HOGENOM" id="CLU_006926_3_1_1"/>
<dbReference type="AlphaFoldDB" id="K2QVX5"/>
<feature type="domain" description="Zn(2)-C6 fungal-type" evidence="8">
    <location>
        <begin position="24"/>
        <end position="53"/>
    </location>
</feature>
<dbReference type="GO" id="GO:0000981">
    <property type="term" value="F:DNA-binding transcription factor activity, RNA polymerase II-specific"/>
    <property type="evidence" value="ECO:0007669"/>
    <property type="project" value="InterPro"/>
</dbReference>
<keyword evidence="2" id="KW-0479">Metal-binding</keyword>
<gene>
    <name evidence="9" type="ORF">MPH_08895</name>
</gene>
<dbReference type="InParanoid" id="K2QVX5"/>
<proteinExistence type="predicted"/>
<dbReference type="SMART" id="SM00906">
    <property type="entry name" value="Fungal_trans"/>
    <property type="match status" value="1"/>
</dbReference>
<dbReference type="SMART" id="SM00066">
    <property type="entry name" value="GAL4"/>
    <property type="match status" value="1"/>
</dbReference>
<dbReference type="GO" id="GO:0005634">
    <property type="term" value="C:nucleus"/>
    <property type="evidence" value="ECO:0007669"/>
    <property type="project" value="UniProtKB-SubCell"/>
</dbReference>
<sequence length="714" mass="79722">MEETQVAETGANAARRRQKRTTNACLLCRKRKVRCSGREPCENCIRHSVDCQFETESRKVVVSETYLRELKRKIAALEGDEEPLRRVRRRGSHANVRELEDTSGDLSVRSTSEQPDYPQPPGEDDNLTNPLTAESSRYMTDTRGKSFYLGHSSTWAFSQQVMRFLQDHVDTSELGKYPIYVDFNAFNFEKARPWPREPPSTKGLPAMDYAVYLTNTVKFHMSPLFHVFEEELFLPCLREFYANPKAYVASSPLWYLQFLLVMAFGKAFLTHPDSTGDRTPPGSDLFIRAITLMPDAAGMNQDPLLSMEVLCLLSIYLQALGRRLDAYAYSGQAVRMAIAKGLHSEPSPIVMDERTCERRRKLWWTIYIIDRRFTSQIGAPVAIQDEDITVAPPKAPGSRKASPLNINASLARILTDVVRTVYGVNRRPGVSFLKAVQMVLKSIVNAGSELGEGHELDLDDTSSSISRISASLNLAYHQCIILTLRPLLLYYVQKRFRRDTSASAAKSTPLTPSFTHHIQSLLTACADSAKKVLTILSALLEQGLLDCFLPFDLDSLFSSATALLLMDAIVPARRNPDGSYMATTRRLLDAMVLRGNQLATYRVKELEHMEKLFSIAGRPDVFPGASASDQAPPSSDAACADRREQLAERAPAEASQQQSAPPFDWAQGLDLDFGQNGIAPDQIISAAELLDLDFPAFDGHTTLNDQWVPFYGDA</sequence>
<evidence type="ECO:0000256" key="4">
    <source>
        <dbReference type="ARBA" id="ARBA00023125"/>
    </source>
</evidence>
<keyword evidence="4" id="KW-0238">DNA-binding</keyword>
<dbReference type="Gene3D" id="4.10.240.10">
    <property type="entry name" value="Zn(2)-C6 fungal-type DNA-binding domain"/>
    <property type="match status" value="1"/>
</dbReference>
<evidence type="ECO:0000256" key="5">
    <source>
        <dbReference type="ARBA" id="ARBA00023163"/>
    </source>
</evidence>
<dbReference type="eggNOG" id="ENOG502QTA0">
    <property type="taxonomic scope" value="Eukaryota"/>
</dbReference>
<dbReference type="InterPro" id="IPR051711">
    <property type="entry name" value="Stress_Response_Reg"/>
</dbReference>
<dbReference type="InterPro" id="IPR007219">
    <property type="entry name" value="XnlR_reg_dom"/>
</dbReference>
<dbReference type="VEuPathDB" id="FungiDB:MPH_08895"/>
<accession>K2QVX5</accession>
<dbReference type="OrthoDB" id="5464at2759"/>